<name>W2TAP9_NECAM</name>
<proteinExistence type="predicted"/>
<organism evidence="2 3">
    <name type="scientific">Necator americanus</name>
    <name type="common">Human hookworm</name>
    <dbReference type="NCBI Taxonomy" id="51031"/>
    <lineage>
        <taxon>Eukaryota</taxon>
        <taxon>Metazoa</taxon>
        <taxon>Ecdysozoa</taxon>
        <taxon>Nematoda</taxon>
        <taxon>Chromadorea</taxon>
        <taxon>Rhabditida</taxon>
        <taxon>Rhabditina</taxon>
        <taxon>Rhabditomorpha</taxon>
        <taxon>Strongyloidea</taxon>
        <taxon>Ancylostomatidae</taxon>
        <taxon>Bunostominae</taxon>
        <taxon>Necator</taxon>
    </lineage>
</organism>
<sequence>MYWREIQQARNLLDSTKRKLINNAICNNKCNNLKLNSIIAVLEKKGKGMQIQRQPLPPPSHAEDQRSIDQRPCSIRKNRLCTIVCARNLRSCLLTSNLPVSIQNKPRPPRGGPTYASMM</sequence>
<dbReference type="KEGG" id="nai:NECAME_10594"/>
<protein>
    <submittedName>
        <fullName evidence="2">Uncharacterized protein</fullName>
    </submittedName>
</protein>
<feature type="region of interest" description="Disordered" evidence="1">
    <location>
        <begin position="49"/>
        <end position="70"/>
    </location>
</feature>
<evidence type="ECO:0000313" key="2">
    <source>
        <dbReference type="EMBL" id="ETN78087.1"/>
    </source>
</evidence>
<dbReference type="EMBL" id="KI660095">
    <property type="protein sequence ID" value="ETN78087.1"/>
    <property type="molecule type" value="Genomic_DNA"/>
</dbReference>
<reference evidence="3" key="1">
    <citation type="journal article" date="2014" name="Nat. Genet.">
        <title>Genome of the human hookworm Necator americanus.</title>
        <authorList>
            <person name="Tang Y.T."/>
            <person name="Gao X."/>
            <person name="Rosa B.A."/>
            <person name="Abubucker S."/>
            <person name="Hallsworth-Pepin K."/>
            <person name="Martin J."/>
            <person name="Tyagi R."/>
            <person name="Heizer E."/>
            <person name="Zhang X."/>
            <person name="Bhonagiri-Palsikar V."/>
            <person name="Minx P."/>
            <person name="Warren W.C."/>
            <person name="Wang Q."/>
            <person name="Zhan B."/>
            <person name="Hotez P.J."/>
            <person name="Sternberg P.W."/>
            <person name="Dougall A."/>
            <person name="Gaze S.T."/>
            <person name="Mulvenna J."/>
            <person name="Sotillo J."/>
            <person name="Ranganathan S."/>
            <person name="Rabelo E.M."/>
            <person name="Wilson R.K."/>
            <person name="Felgner P.L."/>
            <person name="Bethony J."/>
            <person name="Hawdon J.M."/>
            <person name="Gasser R.B."/>
            <person name="Loukas A."/>
            <person name="Mitreva M."/>
        </authorList>
    </citation>
    <scope>NUCLEOTIDE SEQUENCE [LARGE SCALE GENOMIC DNA]</scope>
</reference>
<dbReference type="AlphaFoldDB" id="W2TAP9"/>
<evidence type="ECO:0000313" key="3">
    <source>
        <dbReference type="Proteomes" id="UP000053676"/>
    </source>
</evidence>
<accession>W2TAP9</accession>
<evidence type="ECO:0000256" key="1">
    <source>
        <dbReference type="SAM" id="MobiDB-lite"/>
    </source>
</evidence>
<gene>
    <name evidence="2" type="ORF">NECAME_10594</name>
</gene>
<keyword evidence="3" id="KW-1185">Reference proteome</keyword>
<dbReference type="Proteomes" id="UP000053676">
    <property type="component" value="Unassembled WGS sequence"/>
</dbReference>